<gene>
    <name evidence="1" type="ORF">HAQ05_25110</name>
</gene>
<reference evidence="1 2" key="1">
    <citation type="journal article" date="2020" name="Insects">
        <title>Bacteria Belonging to Pseudomonas typographi sp. nov. from the Bark Beetle Ips typographus Have Genomic Potential to Aid in the Host Ecology.</title>
        <authorList>
            <person name="Peral-Aranega E."/>
            <person name="Saati-Santamaria Z."/>
            <person name="Kolarik M."/>
            <person name="Rivas R."/>
            <person name="Garcia-Fraile P."/>
        </authorList>
    </citation>
    <scope>NUCLEOTIDE SEQUENCE [LARGE SCALE GENOMIC DNA]</scope>
    <source>
        <strain evidence="1 2">CA3A</strain>
    </source>
</reference>
<proteinExistence type="predicted"/>
<protein>
    <recommendedName>
        <fullName evidence="3">Prevent-host-death protein</fullName>
    </recommendedName>
</protein>
<name>A0ABR7Z8T9_9PSED</name>
<evidence type="ECO:0000313" key="2">
    <source>
        <dbReference type="Proteomes" id="UP000805841"/>
    </source>
</evidence>
<evidence type="ECO:0008006" key="3">
    <source>
        <dbReference type="Google" id="ProtNLM"/>
    </source>
</evidence>
<accession>A0ABR7Z8T9</accession>
<dbReference type="RefSeq" id="WP_190426152.1">
    <property type="nucleotide sequence ID" value="NZ_JAAOCA010000047.1"/>
</dbReference>
<evidence type="ECO:0000313" key="1">
    <source>
        <dbReference type="EMBL" id="MBD1601960.1"/>
    </source>
</evidence>
<dbReference type="Proteomes" id="UP000805841">
    <property type="component" value="Unassembled WGS sequence"/>
</dbReference>
<comment type="caution">
    <text evidence="1">The sequence shown here is derived from an EMBL/GenBank/DDBJ whole genome shotgun (WGS) entry which is preliminary data.</text>
</comment>
<dbReference type="EMBL" id="JAAOCA010000047">
    <property type="protein sequence ID" value="MBD1601960.1"/>
    <property type="molecule type" value="Genomic_DNA"/>
</dbReference>
<keyword evidence="2" id="KW-1185">Reference proteome</keyword>
<sequence>MNKTTLSGMDIKLIRSETLPGRTMVVSPDLYDLLTNDGDDAKKAHKELLSKAQVFAEIAKRSRQ</sequence>
<organism evidence="1 2">
    <name type="scientific">Pseudomonas typographi</name>
    <dbReference type="NCBI Taxonomy" id="2715964"/>
    <lineage>
        <taxon>Bacteria</taxon>
        <taxon>Pseudomonadati</taxon>
        <taxon>Pseudomonadota</taxon>
        <taxon>Gammaproteobacteria</taxon>
        <taxon>Pseudomonadales</taxon>
        <taxon>Pseudomonadaceae</taxon>
        <taxon>Pseudomonas</taxon>
    </lineage>
</organism>